<dbReference type="Gene3D" id="1.25.40.10">
    <property type="entry name" value="Tetratricopeptide repeat domain"/>
    <property type="match status" value="2"/>
</dbReference>
<dbReference type="Proteomes" id="UP000274131">
    <property type="component" value="Unassembled WGS sequence"/>
</dbReference>
<proteinExistence type="inferred from homology"/>
<comment type="subcellular location">
    <subcellularLocation>
        <location evidence="1">Cell projection</location>
        <location evidence="1">Cilium</location>
    </subcellularLocation>
</comment>
<sequence length="341" mass="39324">MLALAAVHFRRSHFREAVDVYKKVLSDHKDYLAVQVYLALCYYKLEYYDVALDTLQLYLSEHPDSQFAINLQACAKYKLYNSKIADRQLHSIDDNSTTDCLNVRNLVAHNKVFSLFFPVVFQDGEGALLTLPSLVNTIPEARLNLIKFYLARDDLQSAFKLFEGHQPETPQEYLLQGTTYYKMSIEKKNHDYRRTATKLYLTVGESPTECGFHLFTDTVAGRQAMASAHFLSNQLDEALIYLDSIKAYFEDDDVFNYNFGQTLLANDKPVEAEEVLLRISDQNLMKSSSYLLNLIRAYCINQKGDLAWSKCSKWKHREDLPGALEILANDCYNVRVFEDYI</sequence>
<dbReference type="PANTHER" id="PTHR14781:SF0">
    <property type="entry name" value="INTRAFLAGELLAR TRANSPORT PROTEIN 56"/>
    <property type="match status" value="1"/>
</dbReference>
<dbReference type="AlphaFoldDB" id="A0A0N4VGT1"/>
<reference evidence="6 7" key="2">
    <citation type="submission" date="2018-10" db="EMBL/GenBank/DDBJ databases">
        <authorList>
            <consortium name="Pathogen Informatics"/>
        </authorList>
    </citation>
    <scope>NUCLEOTIDE SEQUENCE [LARGE SCALE GENOMIC DNA]</scope>
</reference>
<dbReference type="STRING" id="51028.A0A0N4VGT1"/>
<dbReference type="GO" id="GO:0036064">
    <property type="term" value="C:ciliary basal body"/>
    <property type="evidence" value="ECO:0007669"/>
    <property type="project" value="TreeGrafter"/>
</dbReference>
<dbReference type="OrthoDB" id="95390at2759"/>
<evidence type="ECO:0000313" key="6">
    <source>
        <dbReference type="EMBL" id="VDD94626.1"/>
    </source>
</evidence>
<evidence type="ECO:0000256" key="1">
    <source>
        <dbReference type="ARBA" id="ARBA00004138"/>
    </source>
</evidence>
<dbReference type="SUPFAM" id="SSF48452">
    <property type="entry name" value="TPR-like"/>
    <property type="match status" value="2"/>
</dbReference>
<evidence type="ECO:0000313" key="7">
    <source>
        <dbReference type="Proteomes" id="UP000274131"/>
    </source>
</evidence>
<dbReference type="GO" id="GO:0097546">
    <property type="term" value="C:ciliary base"/>
    <property type="evidence" value="ECO:0007669"/>
    <property type="project" value="TreeGrafter"/>
</dbReference>
<evidence type="ECO:0000256" key="2">
    <source>
        <dbReference type="ARBA" id="ARBA00007834"/>
    </source>
</evidence>
<keyword evidence="3" id="KW-0677">Repeat</keyword>
<keyword evidence="7" id="KW-1185">Reference proteome</keyword>
<evidence type="ECO:0000256" key="5">
    <source>
        <dbReference type="ARBA" id="ARBA00023273"/>
    </source>
</evidence>
<dbReference type="GO" id="GO:0035720">
    <property type="term" value="P:intraciliary anterograde transport"/>
    <property type="evidence" value="ECO:0007669"/>
    <property type="project" value="TreeGrafter"/>
</dbReference>
<dbReference type="GO" id="GO:0030992">
    <property type="term" value="C:intraciliary transport particle B"/>
    <property type="evidence" value="ECO:0007669"/>
    <property type="project" value="TreeGrafter"/>
</dbReference>
<dbReference type="InterPro" id="IPR030511">
    <property type="entry name" value="TTC26"/>
</dbReference>
<gene>
    <name evidence="6" type="ORF">EVEC_LOCUS9377</name>
</gene>
<dbReference type="WBParaSite" id="EVEC_0001001301-mRNA-1">
    <property type="protein sequence ID" value="EVEC_0001001301-mRNA-1"/>
    <property type="gene ID" value="EVEC_0001001301"/>
</dbReference>
<evidence type="ECO:0000256" key="4">
    <source>
        <dbReference type="ARBA" id="ARBA00022803"/>
    </source>
</evidence>
<comment type="similarity">
    <text evidence="2">Belongs to the IFT56 family.</text>
</comment>
<accession>A0A0N4VGT1</accession>
<dbReference type="GO" id="GO:0035735">
    <property type="term" value="P:intraciliary transport involved in cilium assembly"/>
    <property type="evidence" value="ECO:0007669"/>
    <property type="project" value="TreeGrafter"/>
</dbReference>
<keyword evidence="5" id="KW-0966">Cell projection</keyword>
<reference evidence="8" key="1">
    <citation type="submission" date="2017-02" db="UniProtKB">
        <authorList>
            <consortium name="WormBaseParasite"/>
        </authorList>
    </citation>
    <scope>IDENTIFICATION</scope>
</reference>
<dbReference type="GO" id="GO:0120170">
    <property type="term" value="F:intraciliary transport particle B binding"/>
    <property type="evidence" value="ECO:0007669"/>
    <property type="project" value="TreeGrafter"/>
</dbReference>
<evidence type="ECO:0000313" key="8">
    <source>
        <dbReference type="WBParaSite" id="EVEC_0001001301-mRNA-1"/>
    </source>
</evidence>
<protein>
    <submittedName>
        <fullName evidence="8">TPR_REGION domain-containing protein</fullName>
    </submittedName>
</protein>
<keyword evidence="4" id="KW-0802">TPR repeat</keyword>
<dbReference type="PANTHER" id="PTHR14781">
    <property type="entry name" value="INTRAFLAGELLAR TRANSPORT PROTEIN 56"/>
    <property type="match status" value="1"/>
</dbReference>
<name>A0A0N4VGT1_ENTVE</name>
<dbReference type="InterPro" id="IPR011990">
    <property type="entry name" value="TPR-like_helical_dom_sf"/>
</dbReference>
<dbReference type="EMBL" id="UXUI01009998">
    <property type="protein sequence ID" value="VDD94626.1"/>
    <property type="molecule type" value="Genomic_DNA"/>
</dbReference>
<evidence type="ECO:0000256" key="3">
    <source>
        <dbReference type="ARBA" id="ARBA00022737"/>
    </source>
</evidence>
<dbReference type="Pfam" id="PF14559">
    <property type="entry name" value="TPR_19"/>
    <property type="match status" value="1"/>
</dbReference>
<organism evidence="8">
    <name type="scientific">Enterobius vermicularis</name>
    <name type="common">Human pinworm</name>
    <dbReference type="NCBI Taxonomy" id="51028"/>
    <lineage>
        <taxon>Eukaryota</taxon>
        <taxon>Metazoa</taxon>
        <taxon>Ecdysozoa</taxon>
        <taxon>Nematoda</taxon>
        <taxon>Chromadorea</taxon>
        <taxon>Rhabditida</taxon>
        <taxon>Spirurina</taxon>
        <taxon>Oxyuridomorpha</taxon>
        <taxon>Oxyuroidea</taxon>
        <taxon>Oxyuridae</taxon>
        <taxon>Enterobius</taxon>
    </lineage>
</organism>